<keyword evidence="1" id="KW-0732">Signal</keyword>
<evidence type="ECO:0000313" key="4">
    <source>
        <dbReference type="Proteomes" id="UP000199628"/>
    </source>
</evidence>
<evidence type="ECO:0000259" key="2">
    <source>
        <dbReference type="Pfam" id="PF13441"/>
    </source>
</evidence>
<dbReference type="InterPro" id="IPR027367">
    <property type="entry name" value="Gly-zipper_YMGG"/>
</dbReference>
<keyword evidence="4" id="KW-1185">Reference proteome</keyword>
<dbReference type="RefSeq" id="WP_093037906.1">
    <property type="nucleotide sequence ID" value="NZ_FMZV01000030.1"/>
</dbReference>
<dbReference type="Proteomes" id="UP000199628">
    <property type="component" value="Unassembled WGS sequence"/>
</dbReference>
<sequence>MYKVRPIAAVTLSLAVVLGLALSGPAEADRKRNQNTMTGAIIGSGVGYLVGGSKGATAGAVVGAIAGYNK</sequence>
<feature type="signal peptide" evidence="1">
    <location>
        <begin position="1"/>
        <end position="28"/>
    </location>
</feature>
<dbReference type="Pfam" id="PF13441">
    <property type="entry name" value="Gly-zipper_YMGG"/>
    <property type="match status" value="1"/>
</dbReference>
<evidence type="ECO:0000313" key="3">
    <source>
        <dbReference type="EMBL" id="SDE71714.1"/>
    </source>
</evidence>
<organism evidence="3 4">
    <name type="scientific">Ruegeria marina</name>
    <dbReference type="NCBI Taxonomy" id="639004"/>
    <lineage>
        <taxon>Bacteria</taxon>
        <taxon>Pseudomonadati</taxon>
        <taxon>Pseudomonadota</taxon>
        <taxon>Alphaproteobacteria</taxon>
        <taxon>Rhodobacterales</taxon>
        <taxon>Roseobacteraceae</taxon>
        <taxon>Ruegeria</taxon>
    </lineage>
</organism>
<feature type="domain" description="YMGG-like Gly-zipper" evidence="2">
    <location>
        <begin position="35"/>
        <end position="68"/>
    </location>
</feature>
<name>A0A1G7F779_9RHOB</name>
<dbReference type="AlphaFoldDB" id="A0A1G7F779"/>
<accession>A0A1G7F779</accession>
<gene>
    <name evidence="3" type="ORF">SAMN04488239_13019</name>
</gene>
<dbReference type="STRING" id="639004.SAMN04488239_13019"/>
<protein>
    <submittedName>
        <fullName evidence="3">YMGG-like Gly-zipper</fullName>
    </submittedName>
</protein>
<evidence type="ECO:0000256" key="1">
    <source>
        <dbReference type="SAM" id="SignalP"/>
    </source>
</evidence>
<proteinExistence type="predicted"/>
<reference evidence="4" key="1">
    <citation type="submission" date="2016-10" db="EMBL/GenBank/DDBJ databases">
        <authorList>
            <person name="Varghese N."/>
            <person name="Submissions S."/>
        </authorList>
    </citation>
    <scope>NUCLEOTIDE SEQUENCE [LARGE SCALE GENOMIC DNA]</scope>
    <source>
        <strain evidence="4">CGMCC 1.9108</strain>
    </source>
</reference>
<dbReference type="EMBL" id="FMZV01000030">
    <property type="protein sequence ID" value="SDE71714.1"/>
    <property type="molecule type" value="Genomic_DNA"/>
</dbReference>
<feature type="chain" id="PRO_5011729655" evidence="1">
    <location>
        <begin position="29"/>
        <end position="70"/>
    </location>
</feature>